<protein>
    <submittedName>
        <fullName evidence="1">Uncharacterized protein</fullName>
    </submittedName>
</protein>
<accession>B3JNN2</accession>
<dbReference type="AlphaFoldDB" id="B3JNN2"/>
<dbReference type="RefSeq" id="WP_007570998.1">
    <property type="nucleotide sequence ID" value="NZ_DS981505.1"/>
</dbReference>
<dbReference type="eggNOG" id="ENOG5032NU4">
    <property type="taxonomic scope" value="Bacteria"/>
</dbReference>
<sequence length="116" mass="13814">MSKEHHCPICGRELIKSETEGYSFQCLHCDEDFTGSEVVITIKTEEKMKKKNNRHKDEMEFLYGKKNADKPMYQTVHETHHEVVRECEYCGKPLTRSEVNDYGSLCEECYMKEYYR</sequence>
<dbReference type="Proteomes" id="UP000003146">
    <property type="component" value="Unassembled WGS sequence"/>
</dbReference>
<evidence type="ECO:0000313" key="2">
    <source>
        <dbReference type="Proteomes" id="UP000003146"/>
    </source>
</evidence>
<dbReference type="EMBL" id="ABIY02000118">
    <property type="protein sequence ID" value="EDU99447.1"/>
    <property type="molecule type" value="Genomic_DNA"/>
</dbReference>
<reference evidence="1 2" key="2">
    <citation type="submission" date="2008-04" db="EMBL/GenBank/DDBJ databases">
        <authorList>
            <person name="Fulton L."/>
            <person name="Clifton S."/>
            <person name="Fulton B."/>
            <person name="Xu J."/>
            <person name="Minx P."/>
            <person name="Pepin K.H."/>
            <person name="Johnson M."/>
            <person name="Thiruvilangam P."/>
            <person name="Bhonagiri V."/>
            <person name="Nash W.E."/>
            <person name="Mardis E.R."/>
            <person name="Wilson R.K."/>
        </authorList>
    </citation>
    <scope>NUCLEOTIDE SEQUENCE [LARGE SCALE GENOMIC DNA]</scope>
    <source>
        <strain evidence="1 2">DSM 17136</strain>
    </source>
</reference>
<dbReference type="OrthoDB" id="1094219at2"/>
<organism evidence="1 2">
    <name type="scientific">Phocaeicola coprocola DSM 17136</name>
    <dbReference type="NCBI Taxonomy" id="470145"/>
    <lineage>
        <taxon>Bacteria</taxon>
        <taxon>Pseudomonadati</taxon>
        <taxon>Bacteroidota</taxon>
        <taxon>Bacteroidia</taxon>
        <taxon>Bacteroidales</taxon>
        <taxon>Bacteroidaceae</taxon>
        <taxon>Phocaeicola</taxon>
    </lineage>
</organism>
<gene>
    <name evidence="1" type="ORF">BACCOP_03546</name>
</gene>
<comment type="caution">
    <text evidence="1">The sequence shown here is derived from an EMBL/GenBank/DDBJ whole genome shotgun (WGS) entry which is preliminary data.</text>
</comment>
<dbReference type="HOGENOM" id="CLU_2091852_0_0_10"/>
<dbReference type="STRING" id="470145.BACCOP_03546"/>
<proteinExistence type="predicted"/>
<evidence type="ECO:0000313" key="1">
    <source>
        <dbReference type="EMBL" id="EDU99447.1"/>
    </source>
</evidence>
<name>B3JNN2_9BACT</name>
<reference evidence="1 2" key="1">
    <citation type="submission" date="2008-04" db="EMBL/GenBank/DDBJ databases">
        <title>Draft genome sequence of Bacteroides coprocola (DSM 17136).</title>
        <authorList>
            <person name="Sudarsanam P."/>
            <person name="Ley R."/>
            <person name="Guruge J."/>
            <person name="Turnbaugh P.J."/>
            <person name="Mahowald M."/>
            <person name="Liep D."/>
            <person name="Gordon J."/>
        </authorList>
    </citation>
    <scope>NUCLEOTIDE SEQUENCE [LARGE SCALE GENOMIC DNA]</scope>
    <source>
        <strain evidence="1 2">DSM 17136</strain>
    </source>
</reference>